<dbReference type="RefSeq" id="WP_044839252.1">
    <property type="nucleotide sequence ID" value="NZ_CP059733.1"/>
</dbReference>
<feature type="domain" description="GGDEF" evidence="5">
    <location>
        <begin position="340"/>
        <end position="472"/>
    </location>
</feature>
<organism evidence="6 7">
    <name type="scientific">Thalassomonas viridans</name>
    <dbReference type="NCBI Taxonomy" id="137584"/>
    <lineage>
        <taxon>Bacteria</taxon>
        <taxon>Pseudomonadati</taxon>
        <taxon>Pseudomonadota</taxon>
        <taxon>Gammaproteobacteria</taxon>
        <taxon>Alteromonadales</taxon>
        <taxon>Colwelliaceae</taxon>
        <taxon>Thalassomonas</taxon>
    </lineage>
</organism>
<comment type="catalytic activity">
    <reaction evidence="3">
        <text>2 GTP = 3',3'-c-di-GMP + 2 diphosphate</text>
        <dbReference type="Rhea" id="RHEA:24898"/>
        <dbReference type="ChEBI" id="CHEBI:33019"/>
        <dbReference type="ChEBI" id="CHEBI:37565"/>
        <dbReference type="ChEBI" id="CHEBI:58805"/>
        <dbReference type="EC" id="2.7.7.65"/>
    </reaction>
</comment>
<dbReference type="PANTHER" id="PTHR45138:SF9">
    <property type="entry name" value="DIGUANYLATE CYCLASE DGCM-RELATED"/>
    <property type="match status" value="1"/>
</dbReference>
<feature type="transmembrane region" description="Helical" evidence="4">
    <location>
        <begin position="12"/>
        <end position="35"/>
    </location>
</feature>
<dbReference type="CDD" id="cd01949">
    <property type="entry name" value="GGDEF"/>
    <property type="match status" value="1"/>
</dbReference>
<dbReference type="SMART" id="SM00267">
    <property type="entry name" value="GGDEF"/>
    <property type="match status" value="1"/>
</dbReference>
<dbReference type="InterPro" id="IPR029787">
    <property type="entry name" value="Nucleotide_cyclase"/>
</dbReference>
<feature type="transmembrane region" description="Helical" evidence="4">
    <location>
        <begin position="281"/>
        <end position="303"/>
    </location>
</feature>
<evidence type="ECO:0000259" key="5">
    <source>
        <dbReference type="PROSITE" id="PS50887"/>
    </source>
</evidence>
<dbReference type="FunFam" id="3.30.70.270:FF:000001">
    <property type="entry name" value="Diguanylate cyclase domain protein"/>
    <property type="match status" value="1"/>
</dbReference>
<dbReference type="InterPro" id="IPR050469">
    <property type="entry name" value="Diguanylate_Cyclase"/>
</dbReference>
<protein>
    <recommendedName>
        <fullName evidence="2">diguanylate cyclase</fullName>
        <ecNumber evidence="2">2.7.7.65</ecNumber>
    </recommendedName>
</protein>
<dbReference type="NCBIfam" id="TIGR00254">
    <property type="entry name" value="GGDEF"/>
    <property type="match status" value="1"/>
</dbReference>
<keyword evidence="4" id="KW-0472">Membrane</keyword>
<evidence type="ECO:0000313" key="6">
    <source>
        <dbReference type="EMBL" id="WDE04072.1"/>
    </source>
</evidence>
<dbReference type="EC" id="2.7.7.65" evidence="2"/>
<dbReference type="InterPro" id="IPR043128">
    <property type="entry name" value="Rev_trsase/Diguanyl_cyclase"/>
</dbReference>
<dbReference type="PROSITE" id="PS50887">
    <property type="entry name" value="GGDEF"/>
    <property type="match status" value="1"/>
</dbReference>
<dbReference type="InterPro" id="IPR000160">
    <property type="entry name" value="GGDEF_dom"/>
</dbReference>
<evidence type="ECO:0000256" key="3">
    <source>
        <dbReference type="ARBA" id="ARBA00034247"/>
    </source>
</evidence>
<evidence type="ECO:0000256" key="1">
    <source>
        <dbReference type="ARBA" id="ARBA00001946"/>
    </source>
</evidence>
<evidence type="ECO:0000256" key="4">
    <source>
        <dbReference type="SAM" id="Phobius"/>
    </source>
</evidence>
<dbReference type="PANTHER" id="PTHR45138">
    <property type="entry name" value="REGULATORY COMPONENTS OF SENSORY TRANSDUCTION SYSTEM"/>
    <property type="match status" value="1"/>
</dbReference>
<dbReference type="KEGG" id="tvd:SG34_022320"/>
<comment type="cofactor">
    <cofactor evidence="1">
        <name>Mg(2+)</name>
        <dbReference type="ChEBI" id="CHEBI:18420"/>
    </cofactor>
</comment>
<reference evidence="6 7" key="1">
    <citation type="journal article" date="2015" name="Genome Announc.">
        <title>Draft Genome Sequences of Marine Isolates of Thalassomonas viridans and Thalassomonas actiniarum.</title>
        <authorList>
            <person name="Olonade I."/>
            <person name="van Zyl L.J."/>
            <person name="Trindade M."/>
        </authorList>
    </citation>
    <scope>NUCLEOTIDE SEQUENCE [LARGE SCALE GENOMIC DNA]</scope>
    <source>
        <strain evidence="6 7">XOM25</strain>
    </source>
</reference>
<sequence length="474" mass="53580">MRLIKSFQRSMFLLFTIAVIALGYGFYLAISHIVVEQSRIHHQSVAPVFSLINEELMYPLHVSQTLAHSKELKALMNAGTIDQAAIAAFLADLEKHLDLSFFAASEKALRQYNSDGSSFELTPGKVEWYFNLRTSPGDFFAQLGQREDVHLFLDLKVYNDDEVFLGFVGIGKSLRQFWQKFKEHKQVFGYDLMFVNNKGEILLSSDEDLMASSNRLVSLQELSWYGQVAKQLARGESLNSSLIVIDNEEFLLSEIYIDLLDWKLYLLSPLKSRKADITRTFIINASVVFVLIVLLFILGHFLIRYFARHFLQTLHQDALTGLANRSLIEQSYEKIIQAGDALSVILIDIDHFKSINDNFGHNAGDQVIKQVSDLLKQSIREHDVVGRWGGEEFILLLPGANLPLAQAVAERVRILLATLKIDHVEQQLSVTASFGVTYSELDVELKKVVAVADKALYQAKAQGRNKVCSLLNLH</sequence>
<evidence type="ECO:0000256" key="2">
    <source>
        <dbReference type="ARBA" id="ARBA00012528"/>
    </source>
</evidence>
<proteinExistence type="predicted"/>
<name>A0AAE9Z0P0_9GAMM</name>
<dbReference type="Gene3D" id="3.30.70.270">
    <property type="match status" value="1"/>
</dbReference>
<dbReference type="EMBL" id="CP059733">
    <property type="protein sequence ID" value="WDE04072.1"/>
    <property type="molecule type" value="Genomic_DNA"/>
</dbReference>
<gene>
    <name evidence="6" type="ORF">SG34_022320</name>
</gene>
<dbReference type="Proteomes" id="UP000032352">
    <property type="component" value="Chromosome"/>
</dbReference>
<keyword evidence="7" id="KW-1185">Reference proteome</keyword>
<dbReference type="Pfam" id="PF00990">
    <property type="entry name" value="GGDEF"/>
    <property type="match status" value="1"/>
</dbReference>
<accession>A0AAE9Z0P0</accession>
<reference evidence="6 7" key="2">
    <citation type="journal article" date="2022" name="Mar. Drugs">
        <title>Bioassay-Guided Fractionation Leads to the Detection of Cholic Acid Generated by the Rare Thalassomonas sp.</title>
        <authorList>
            <person name="Pheiffer F."/>
            <person name="Schneider Y.K."/>
            <person name="Hansen E.H."/>
            <person name="Andersen J.H."/>
            <person name="Isaksson J."/>
            <person name="Busche T."/>
            <person name="R C."/>
            <person name="Kalinowski J."/>
            <person name="Zyl L.V."/>
            <person name="Trindade M."/>
        </authorList>
    </citation>
    <scope>NUCLEOTIDE SEQUENCE [LARGE SCALE GENOMIC DNA]</scope>
    <source>
        <strain evidence="6 7">XOM25</strain>
    </source>
</reference>
<dbReference type="SUPFAM" id="SSF55073">
    <property type="entry name" value="Nucleotide cyclase"/>
    <property type="match status" value="1"/>
</dbReference>
<keyword evidence="4" id="KW-1133">Transmembrane helix</keyword>
<dbReference type="AlphaFoldDB" id="A0AAE9Z0P0"/>
<dbReference type="GO" id="GO:0052621">
    <property type="term" value="F:diguanylate cyclase activity"/>
    <property type="evidence" value="ECO:0007669"/>
    <property type="project" value="UniProtKB-EC"/>
</dbReference>
<keyword evidence="4" id="KW-0812">Transmembrane</keyword>
<evidence type="ECO:0000313" key="7">
    <source>
        <dbReference type="Proteomes" id="UP000032352"/>
    </source>
</evidence>